<dbReference type="Gene3D" id="2.60.120.10">
    <property type="entry name" value="Jelly Rolls"/>
    <property type="match status" value="1"/>
</dbReference>
<dbReference type="Proteomes" id="UP000316882">
    <property type="component" value="Unassembled WGS sequence"/>
</dbReference>
<accession>A0A4Y3PB45</accession>
<name>A0A4Y3PB45_BREPA</name>
<keyword evidence="1" id="KW-0805">Transcription regulation</keyword>
<dbReference type="PANTHER" id="PTHR43280:SF29">
    <property type="entry name" value="ARAC-FAMILY TRANSCRIPTIONAL REGULATOR"/>
    <property type="match status" value="1"/>
</dbReference>
<dbReference type="GO" id="GO:0043565">
    <property type="term" value="F:sequence-specific DNA binding"/>
    <property type="evidence" value="ECO:0007669"/>
    <property type="project" value="InterPro"/>
</dbReference>
<keyword evidence="2" id="KW-0238">DNA-binding</keyword>
<comment type="caution">
    <text evidence="5">The sequence shown here is derived from an EMBL/GenBank/DDBJ whole genome shotgun (WGS) entry which is preliminary data.</text>
</comment>
<feature type="domain" description="HTH araC/xylS-type" evidence="4">
    <location>
        <begin position="172"/>
        <end position="270"/>
    </location>
</feature>
<evidence type="ECO:0000256" key="3">
    <source>
        <dbReference type="ARBA" id="ARBA00023163"/>
    </source>
</evidence>
<dbReference type="InterPro" id="IPR011051">
    <property type="entry name" value="RmlC_Cupin_sf"/>
</dbReference>
<reference evidence="5 6" key="1">
    <citation type="submission" date="2019-06" db="EMBL/GenBank/DDBJ databases">
        <title>Whole genome shotgun sequence of Brevibacillus parabrevis NBRC 12334.</title>
        <authorList>
            <person name="Hosoyama A."/>
            <person name="Uohara A."/>
            <person name="Ohji S."/>
            <person name="Ichikawa N."/>
        </authorList>
    </citation>
    <scope>NUCLEOTIDE SEQUENCE [LARGE SCALE GENOMIC DNA]</scope>
    <source>
        <strain evidence="5 6">NBRC 12334</strain>
    </source>
</reference>
<organism evidence="5 6">
    <name type="scientific">Brevibacillus parabrevis</name>
    <dbReference type="NCBI Taxonomy" id="54914"/>
    <lineage>
        <taxon>Bacteria</taxon>
        <taxon>Bacillati</taxon>
        <taxon>Bacillota</taxon>
        <taxon>Bacilli</taxon>
        <taxon>Bacillales</taxon>
        <taxon>Paenibacillaceae</taxon>
        <taxon>Brevibacillus</taxon>
    </lineage>
</organism>
<dbReference type="InterPro" id="IPR018062">
    <property type="entry name" value="HTH_AraC-typ_CS"/>
</dbReference>
<dbReference type="Pfam" id="PF12833">
    <property type="entry name" value="HTH_18"/>
    <property type="match status" value="1"/>
</dbReference>
<dbReference type="SUPFAM" id="SSF51182">
    <property type="entry name" value="RmlC-like cupins"/>
    <property type="match status" value="1"/>
</dbReference>
<evidence type="ECO:0000313" key="6">
    <source>
        <dbReference type="Proteomes" id="UP000316882"/>
    </source>
</evidence>
<dbReference type="PROSITE" id="PS00041">
    <property type="entry name" value="HTH_ARAC_FAMILY_1"/>
    <property type="match status" value="1"/>
</dbReference>
<dbReference type="EMBL" id="BJMH01000001">
    <property type="protein sequence ID" value="GEB30684.1"/>
    <property type="molecule type" value="Genomic_DNA"/>
</dbReference>
<sequence>MMDLDKIAEIFAGGSYEIANVQRLVIQPKSILRGFKTVQYGFLFIVRGEAKMHVNGTAYDLLPGTVVHAAPGMQMDSRVIGQSELEYFIVFYRWNKHANDTAAVELDTHFKLESGANPRLLEALIMIQQKARATGGIGKLHVKELFLGIMHQVLVGCKSREEGRSPGQKIIEEAIAYISGHYMEPLTLGELAELHGMSPKQFSYFFHKYTGYRPIDYVIHYRMERARELLKAGSYPISDIAVSVGYANPLYFSRMFKKKFGVSPSAYREQEESHKDVGQS</sequence>
<dbReference type="SMART" id="SM00342">
    <property type="entry name" value="HTH_ARAC"/>
    <property type="match status" value="1"/>
</dbReference>
<dbReference type="Gene3D" id="1.10.10.60">
    <property type="entry name" value="Homeodomain-like"/>
    <property type="match status" value="2"/>
</dbReference>
<dbReference type="InterPro" id="IPR009057">
    <property type="entry name" value="Homeodomain-like_sf"/>
</dbReference>
<protein>
    <submittedName>
        <fullName evidence="5">AraC family transcriptional regulator</fullName>
    </submittedName>
</protein>
<keyword evidence="3" id="KW-0804">Transcription</keyword>
<dbReference type="InterPro" id="IPR018060">
    <property type="entry name" value="HTH_AraC"/>
</dbReference>
<dbReference type="RefSeq" id="WP_122962955.1">
    <property type="nucleotide sequence ID" value="NZ_BJMH01000001.1"/>
</dbReference>
<gene>
    <name evidence="5" type="ORF">BPA01_02640</name>
</gene>
<dbReference type="PRINTS" id="PR00032">
    <property type="entry name" value="HTHARAC"/>
</dbReference>
<keyword evidence="6" id="KW-1185">Reference proteome</keyword>
<dbReference type="SUPFAM" id="SSF46689">
    <property type="entry name" value="Homeodomain-like"/>
    <property type="match status" value="2"/>
</dbReference>
<dbReference type="InterPro" id="IPR020449">
    <property type="entry name" value="Tscrpt_reg_AraC-type_HTH"/>
</dbReference>
<dbReference type="AlphaFoldDB" id="A0A4Y3PB45"/>
<evidence type="ECO:0000256" key="2">
    <source>
        <dbReference type="ARBA" id="ARBA00023125"/>
    </source>
</evidence>
<dbReference type="GO" id="GO:0003700">
    <property type="term" value="F:DNA-binding transcription factor activity"/>
    <property type="evidence" value="ECO:0007669"/>
    <property type="project" value="InterPro"/>
</dbReference>
<dbReference type="InterPro" id="IPR014710">
    <property type="entry name" value="RmlC-like_jellyroll"/>
</dbReference>
<proteinExistence type="predicted"/>
<evidence type="ECO:0000259" key="4">
    <source>
        <dbReference type="PROSITE" id="PS01124"/>
    </source>
</evidence>
<evidence type="ECO:0000256" key="1">
    <source>
        <dbReference type="ARBA" id="ARBA00023015"/>
    </source>
</evidence>
<evidence type="ECO:0000313" key="5">
    <source>
        <dbReference type="EMBL" id="GEB30684.1"/>
    </source>
</evidence>
<dbReference type="PROSITE" id="PS01124">
    <property type="entry name" value="HTH_ARAC_FAMILY_2"/>
    <property type="match status" value="1"/>
</dbReference>
<dbReference type="PANTHER" id="PTHR43280">
    <property type="entry name" value="ARAC-FAMILY TRANSCRIPTIONAL REGULATOR"/>
    <property type="match status" value="1"/>
</dbReference>